<name>A0A1W6CUG2_9RHOB</name>
<dbReference type="AlphaFoldDB" id="A0A1W6CUG2"/>
<dbReference type="STRING" id="1945662.B0A89_00965"/>
<proteinExistence type="predicted"/>
<keyword evidence="2" id="KW-1185">Reference proteome</keyword>
<evidence type="ECO:0000313" key="1">
    <source>
        <dbReference type="EMBL" id="ARJ68429.1"/>
    </source>
</evidence>
<dbReference type="KEGG" id="pcon:B0A89_00965"/>
<reference evidence="1 2" key="1">
    <citation type="submission" date="2017-03" db="EMBL/GenBank/DDBJ databases">
        <title>Genome sequence of Paracoccus contaminans isolated from a water microcosm.</title>
        <authorList>
            <person name="Aurass P."/>
            <person name="Karste S."/>
            <person name="Trost E."/>
            <person name="Glaeser S.P."/>
            <person name="Kaempfer P."/>
            <person name="Flieger A."/>
        </authorList>
    </citation>
    <scope>NUCLEOTIDE SEQUENCE [LARGE SCALE GENOMIC DNA]</scope>
    <source>
        <strain evidence="2">RKI 16-01929T\LMG 29738T\CCM 8701T\CIP 111112T</strain>
    </source>
</reference>
<evidence type="ECO:0000313" key="2">
    <source>
        <dbReference type="Proteomes" id="UP000193017"/>
    </source>
</evidence>
<organism evidence="1 2">
    <name type="scientific">Paracoccus contaminans</name>
    <dbReference type="NCBI Taxonomy" id="1945662"/>
    <lineage>
        <taxon>Bacteria</taxon>
        <taxon>Pseudomonadati</taxon>
        <taxon>Pseudomonadota</taxon>
        <taxon>Alphaproteobacteria</taxon>
        <taxon>Rhodobacterales</taxon>
        <taxon>Paracoccaceae</taxon>
        <taxon>Paracoccus</taxon>
    </lineage>
</organism>
<accession>A0A1W6CUG2</accession>
<sequence length="125" mass="13439">MMTTIPNRDEYEAAAAGLLDAVSLGGGFAERLRGLLVSMTEGGDSPDVWDLLGRADDKNAAALLTLFAGWRRYKTPDTLDAWRVRRAEARLAREEAQEGASEIAAEREAAAEVAAMRHAHGDPSA</sequence>
<protein>
    <submittedName>
        <fullName evidence="1">Uncharacterized protein</fullName>
    </submittedName>
</protein>
<gene>
    <name evidence="1" type="ORF">B0A89_00965</name>
</gene>
<dbReference type="EMBL" id="CP020612">
    <property type="protein sequence ID" value="ARJ68429.1"/>
    <property type="molecule type" value="Genomic_DNA"/>
</dbReference>
<dbReference type="Proteomes" id="UP000193017">
    <property type="component" value="Chromosome"/>
</dbReference>